<gene>
    <name evidence="10" type="ORF">HJ583_014860</name>
</gene>
<dbReference type="InterPro" id="IPR041854">
    <property type="entry name" value="BFD-like_2Fe2S-bd_dom_sf"/>
</dbReference>
<evidence type="ECO:0000256" key="3">
    <source>
        <dbReference type="ARBA" id="ARBA00022723"/>
    </source>
</evidence>
<evidence type="ECO:0000256" key="7">
    <source>
        <dbReference type="ARBA" id="ARBA00039386"/>
    </source>
</evidence>
<keyword evidence="3" id="KW-0479">Metal-binding</keyword>
<comment type="similarity">
    <text evidence="8">Belongs to the Bfd family.</text>
</comment>
<dbReference type="Proteomes" id="UP000778523">
    <property type="component" value="Unassembled WGS sequence"/>
</dbReference>
<dbReference type="Pfam" id="PF04324">
    <property type="entry name" value="Fer2_BFD"/>
    <property type="match status" value="1"/>
</dbReference>
<keyword evidence="1" id="KW-0813">Transport</keyword>
<evidence type="ECO:0000256" key="4">
    <source>
        <dbReference type="ARBA" id="ARBA00022982"/>
    </source>
</evidence>
<evidence type="ECO:0000256" key="1">
    <source>
        <dbReference type="ARBA" id="ARBA00022448"/>
    </source>
</evidence>
<reference evidence="10 11" key="1">
    <citation type="submission" date="2020-06" db="EMBL/GenBank/DDBJ databases">
        <title>Draft genome of Uliginosibacterium sp. IMCC34675.</title>
        <authorList>
            <person name="Song J."/>
        </authorList>
    </citation>
    <scope>NUCLEOTIDE SEQUENCE [LARGE SCALE GENOMIC DNA]</scope>
    <source>
        <strain evidence="10 11">IMCC34675</strain>
    </source>
</reference>
<keyword evidence="11" id="KW-1185">Reference proteome</keyword>
<evidence type="ECO:0000256" key="2">
    <source>
        <dbReference type="ARBA" id="ARBA00022714"/>
    </source>
</evidence>
<dbReference type="InterPro" id="IPR007419">
    <property type="entry name" value="BFD-like_2Fe2S-bd_dom"/>
</dbReference>
<keyword evidence="4" id="KW-0249">Electron transport</keyword>
<evidence type="ECO:0000313" key="10">
    <source>
        <dbReference type="EMBL" id="NSL56316.1"/>
    </source>
</evidence>
<proteinExistence type="inferred from homology"/>
<keyword evidence="2" id="KW-0001">2Fe-2S</keyword>
<protein>
    <recommendedName>
        <fullName evidence="7">Bacterioferritin-associated ferredoxin</fullName>
    </recommendedName>
</protein>
<dbReference type="InterPro" id="IPR052371">
    <property type="entry name" value="BFD-associated_ferredoxin"/>
</dbReference>
<feature type="domain" description="BFD-like [2Fe-2S]-binding" evidence="9">
    <location>
        <begin position="2"/>
        <end position="50"/>
    </location>
</feature>
<evidence type="ECO:0000313" key="11">
    <source>
        <dbReference type="Proteomes" id="UP000778523"/>
    </source>
</evidence>
<accession>A0ABX2IHT7</accession>
<evidence type="ECO:0000256" key="8">
    <source>
        <dbReference type="ARBA" id="ARBA00046332"/>
    </source>
</evidence>
<evidence type="ECO:0000256" key="5">
    <source>
        <dbReference type="ARBA" id="ARBA00023004"/>
    </source>
</evidence>
<dbReference type="Gene3D" id="1.10.10.1100">
    <property type="entry name" value="BFD-like [2Fe-2S]-binding domain"/>
    <property type="match status" value="1"/>
</dbReference>
<dbReference type="EMBL" id="JABCSC020000003">
    <property type="protein sequence ID" value="NSL56316.1"/>
    <property type="molecule type" value="Genomic_DNA"/>
</dbReference>
<dbReference type="PANTHER" id="PTHR37424">
    <property type="entry name" value="BACTERIOFERRITIN-ASSOCIATED FERREDOXIN"/>
    <property type="match status" value="1"/>
</dbReference>
<keyword evidence="5" id="KW-0408">Iron</keyword>
<keyword evidence="6" id="KW-0411">Iron-sulfur</keyword>
<comment type="caution">
    <text evidence="10">The sequence shown here is derived from an EMBL/GenBank/DDBJ whole genome shotgun (WGS) entry which is preliminary data.</text>
</comment>
<name>A0ABX2IHT7_9RHOO</name>
<dbReference type="PANTHER" id="PTHR37424:SF1">
    <property type="entry name" value="BACTERIOFERRITIN-ASSOCIATED FERREDOXIN"/>
    <property type="match status" value="1"/>
</dbReference>
<evidence type="ECO:0000256" key="6">
    <source>
        <dbReference type="ARBA" id="ARBA00023014"/>
    </source>
</evidence>
<sequence length="78" mass="8150">MYVCVCHAVTDRDIARAAADGARTVRDLRESLGVASSCGRCAQCAHACLKEASAAPHRTIPLLHVAGDGLGQREFATA</sequence>
<organism evidence="10 11">
    <name type="scientific">Uliginosibacterium aquaticum</name>
    <dbReference type="NCBI Taxonomy" id="2731212"/>
    <lineage>
        <taxon>Bacteria</taxon>
        <taxon>Pseudomonadati</taxon>
        <taxon>Pseudomonadota</taxon>
        <taxon>Betaproteobacteria</taxon>
        <taxon>Rhodocyclales</taxon>
        <taxon>Zoogloeaceae</taxon>
        <taxon>Uliginosibacterium</taxon>
    </lineage>
</organism>
<evidence type="ECO:0000259" key="9">
    <source>
        <dbReference type="Pfam" id="PF04324"/>
    </source>
</evidence>